<dbReference type="Gene3D" id="1.10.10.650">
    <property type="entry name" value="RuvA domain 2-like"/>
    <property type="match status" value="1"/>
</dbReference>
<proteinExistence type="predicted"/>
<feature type="region of interest" description="Disordered" evidence="1">
    <location>
        <begin position="1"/>
        <end position="25"/>
    </location>
</feature>
<dbReference type="Pfam" id="PF09371">
    <property type="entry name" value="Tex_N"/>
    <property type="match status" value="1"/>
</dbReference>
<dbReference type="OrthoDB" id="995477at2759"/>
<protein>
    <submittedName>
        <fullName evidence="5">Uncharacterized protein HI_0568</fullName>
    </submittedName>
</protein>
<keyword evidence="6" id="KW-1185">Reference proteome</keyword>
<evidence type="ECO:0000313" key="3">
    <source>
        <dbReference type="EMBL" id="CAI3996382.1"/>
    </source>
</evidence>
<accession>A0A9P1G3V2</accession>
<evidence type="ECO:0000313" key="5">
    <source>
        <dbReference type="EMBL" id="CAL4783694.1"/>
    </source>
</evidence>
<gene>
    <name evidence="3" type="ORF">C1SCF055_LOCUS22866</name>
</gene>
<evidence type="ECO:0000256" key="1">
    <source>
        <dbReference type="SAM" id="MobiDB-lite"/>
    </source>
</evidence>
<evidence type="ECO:0000313" key="4">
    <source>
        <dbReference type="EMBL" id="CAL1149757.1"/>
    </source>
</evidence>
<comment type="caution">
    <text evidence="3">The sequence shown here is derived from an EMBL/GenBank/DDBJ whole genome shotgun (WGS) entry which is preliminary data.</text>
</comment>
<dbReference type="EMBL" id="CAMXCT020002201">
    <property type="protein sequence ID" value="CAL1149757.1"/>
    <property type="molecule type" value="Genomic_DNA"/>
</dbReference>
<dbReference type="InterPro" id="IPR018974">
    <property type="entry name" value="Tex-like_N"/>
</dbReference>
<feature type="region of interest" description="Disordered" evidence="1">
    <location>
        <begin position="111"/>
        <end position="158"/>
    </location>
</feature>
<feature type="compositionally biased region" description="Polar residues" evidence="1">
    <location>
        <begin position="10"/>
        <end position="25"/>
    </location>
</feature>
<dbReference type="InterPro" id="IPR023319">
    <property type="entry name" value="Tex-like_HTH_dom_sf"/>
</dbReference>
<dbReference type="EMBL" id="CAMXCT010002201">
    <property type="protein sequence ID" value="CAI3996382.1"/>
    <property type="molecule type" value="Genomic_DNA"/>
</dbReference>
<evidence type="ECO:0000259" key="2">
    <source>
        <dbReference type="Pfam" id="PF09371"/>
    </source>
</evidence>
<evidence type="ECO:0000313" key="6">
    <source>
        <dbReference type="Proteomes" id="UP001152797"/>
    </source>
</evidence>
<dbReference type="Proteomes" id="UP001152797">
    <property type="component" value="Unassembled WGS sequence"/>
</dbReference>
<dbReference type="EMBL" id="CAMXCT030002201">
    <property type="protein sequence ID" value="CAL4783694.1"/>
    <property type="molecule type" value="Genomic_DNA"/>
</dbReference>
<name>A0A9P1G3V2_9DINO</name>
<reference evidence="3" key="1">
    <citation type="submission" date="2022-10" db="EMBL/GenBank/DDBJ databases">
        <authorList>
            <person name="Chen Y."/>
            <person name="Dougan E. K."/>
            <person name="Chan C."/>
            <person name="Rhodes N."/>
            <person name="Thang M."/>
        </authorList>
    </citation>
    <scope>NUCLEOTIDE SEQUENCE</scope>
</reference>
<dbReference type="SUPFAM" id="SSF158832">
    <property type="entry name" value="Tex N-terminal region-like"/>
    <property type="match status" value="1"/>
</dbReference>
<organism evidence="3">
    <name type="scientific">Cladocopium goreaui</name>
    <dbReference type="NCBI Taxonomy" id="2562237"/>
    <lineage>
        <taxon>Eukaryota</taxon>
        <taxon>Sar</taxon>
        <taxon>Alveolata</taxon>
        <taxon>Dinophyceae</taxon>
        <taxon>Suessiales</taxon>
        <taxon>Symbiodiniaceae</taxon>
        <taxon>Cladocopium</taxon>
    </lineage>
</organism>
<dbReference type="AlphaFoldDB" id="A0A9P1G3V2"/>
<reference evidence="4" key="2">
    <citation type="submission" date="2024-04" db="EMBL/GenBank/DDBJ databases">
        <authorList>
            <person name="Chen Y."/>
            <person name="Shah S."/>
            <person name="Dougan E. K."/>
            <person name="Thang M."/>
            <person name="Chan C."/>
        </authorList>
    </citation>
    <scope>NUCLEOTIDE SEQUENCE [LARGE SCALE GENOMIC DNA]</scope>
</reference>
<feature type="compositionally biased region" description="Basic residues" evidence="1">
    <location>
        <begin position="131"/>
        <end position="148"/>
    </location>
</feature>
<sequence length="340" mass="38450">MIAPKEVDSASRSAANGSQGPTFSKVQAPSELDLKAMLKAALFGGPSATVRDRSATFEHAKYAKHLSSFSLCMIFGSLKARKSSERRCVSESVSCGASGTTTIPRSHFKPSRLLWDGKPSPRREGFGIMTPKRKAARRGARSKAKSKPQKNSQADGEATGAFILNEAQRLRMDPQHVAQGVQLLEEDMAVPFIATYRKEVTGQMTTEQLTELDRRLRTHRIVEEKRWLLALEWRQNGALTSELEESLRLCDSLQDLEDLHASAQRQLALSRAWIRIHWMHWIHRIHLPPTRIDSLRRTSLNMEVDKPPQMTIWRPHARPLHGLDVWISQRPRLKSGRAKM</sequence>
<feature type="domain" description="Tex-like protein N-terminal" evidence="2">
    <location>
        <begin position="167"/>
        <end position="226"/>
    </location>
</feature>